<feature type="chain" id="PRO_5047112916" description="Surface antigen domain-containing protein" evidence="1">
    <location>
        <begin position="22"/>
        <end position="126"/>
    </location>
</feature>
<name>A0ABX7BB80_9PROT</name>
<keyword evidence="4" id="KW-1185">Reference proteome</keyword>
<dbReference type="Proteomes" id="UP000595197">
    <property type="component" value="Chromosome"/>
</dbReference>
<dbReference type="PROSITE" id="PS51257">
    <property type="entry name" value="PROKAR_LIPOPROTEIN"/>
    <property type="match status" value="1"/>
</dbReference>
<evidence type="ECO:0000256" key="1">
    <source>
        <dbReference type="SAM" id="SignalP"/>
    </source>
</evidence>
<dbReference type="InterPro" id="IPR032635">
    <property type="entry name" value="Anti_2"/>
</dbReference>
<evidence type="ECO:0000313" key="4">
    <source>
        <dbReference type="Proteomes" id="UP000595197"/>
    </source>
</evidence>
<dbReference type="EMBL" id="CP067420">
    <property type="protein sequence ID" value="QQP89687.1"/>
    <property type="molecule type" value="Genomic_DNA"/>
</dbReference>
<gene>
    <name evidence="3" type="ORF">IGS68_27625</name>
</gene>
<feature type="signal peptide" evidence="1">
    <location>
        <begin position="1"/>
        <end position="21"/>
    </location>
</feature>
<feature type="domain" description="Surface antigen" evidence="2">
    <location>
        <begin position="40"/>
        <end position="117"/>
    </location>
</feature>
<proteinExistence type="predicted"/>
<evidence type="ECO:0000313" key="3">
    <source>
        <dbReference type="EMBL" id="QQP89687.1"/>
    </source>
</evidence>
<keyword evidence="1" id="KW-0732">Signal</keyword>
<reference evidence="3" key="1">
    <citation type="submission" date="2021-02" db="EMBL/GenBank/DDBJ databases">
        <title>Skermanella TT6 skin isolate.</title>
        <authorList>
            <person name="Lee K."/>
            <person name="Ganzorig M."/>
        </authorList>
    </citation>
    <scope>NUCLEOTIDE SEQUENCE</scope>
    <source>
        <strain evidence="3">TT6</strain>
    </source>
</reference>
<protein>
    <recommendedName>
        <fullName evidence="2">Surface antigen domain-containing protein</fullName>
    </recommendedName>
</protein>
<accession>A0ABX7BB80</accession>
<dbReference type="Pfam" id="PF16998">
    <property type="entry name" value="17kDa_Anti_2"/>
    <property type="match status" value="1"/>
</dbReference>
<sequence>MKKFLLAAAVLALAGCADKPAGPGAAVVIPEAAPLVTLDDSDRTIIDQTLQAASRGGVGKPVQWSNPATGKNGAVTVIRQGYTRDGKLCQEFHLVASKGVVRAQQVGKACRESGKWSPEGGYTLGS</sequence>
<organism evidence="3 4">
    <name type="scientific">Skermanella cutis</name>
    <dbReference type="NCBI Taxonomy" id="2775420"/>
    <lineage>
        <taxon>Bacteria</taxon>
        <taxon>Pseudomonadati</taxon>
        <taxon>Pseudomonadota</taxon>
        <taxon>Alphaproteobacteria</taxon>
        <taxon>Rhodospirillales</taxon>
        <taxon>Azospirillaceae</taxon>
        <taxon>Skermanella</taxon>
    </lineage>
</organism>
<dbReference type="RefSeq" id="WP_201076225.1">
    <property type="nucleotide sequence ID" value="NZ_CP067420.1"/>
</dbReference>
<evidence type="ECO:0000259" key="2">
    <source>
        <dbReference type="Pfam" id="PF16998"/>
    </source>
</evidence>